<dbReference type="EMBL" id="OX459120">
    <property type="protein sequence ID" value="CAI9098788.1"/>
    <property type="molecule type" value="Genomic_DNA"/>
</dbReference>
<feature type="compositionally biased region" description="Polar residues" evidence="1">
    <location>
        <begin position="44"/>
        <end position="54"/>
    </location>
</feature>
<dbReference type="Proteomes" id="UP001161247">
    <property type="component" value="Chromosome 3"/>
</dbReference>
<dbReference type="GO" id="GO:0007140">
    <property type="term" value="P:male meiotic nuclear division"/>
    <property type="evidence" value="ECO:0007669"/>
    <property type="project" value="TreeGrafter"/>
</dbReference>
<reference evidence="2" key="1">
    <citation type="submission" date="2023-03" db="EMBL/GenBank/DDBJ databases">
        <authorList>
            <person name="Julca I."/>
        </authorList>
    </citation>
    <scope>NUCLEOTIDE SEQUENCE</scope>
</reference>
<dbReference type="PANTHER" id="PTHR35768:SF1">
    <property type="entry name" value="PROTEIN MULTIPOLAR SPINDLE 1"/>
    <property type="match status" value="1"/>
</dbReference>
<dbReference type="PANTHER" id="PTHR35768">
    <property type="entry name" value="PROTEIN MULTIPOLAR SPINDLE 1"/>
    <property type="match status" value="1"/>
</dbReference>
<dbReference type="GO" id="GO:0000212">
    <property type="term" value="P:meiotic spindle organization"/>
    <property type="evidence" value="ECO:0007669"/>
    <property type="project" value="InterPro"/>
</dbReference>
<name>A0AAV1CW90_OLDCO</name>
<dbReference type="GO" id="GO:0042138">
    <property type="term" value="P:meiotic DNA double-strand break formation"/>
    <property type="evidence" value="ECO:0007669"/>
    <property type="project" value="InterPro"/>
</dbReference>
<dbReference type="InterPro" id="IPR037500">
    <property type="entry name" value="Msp1"/>
</dbReference>
<protein>
    <submittedName>
        <fullName evidence="2">OLC1v1035495C1</fullName>
    </submittedName>
</protein>
<feature type="region of interest" description="Disordered" evidence="1">
    <location>
        <begin position="35"/>
        <end position="60"/>
    </location>
</feature>
<dbReference type="AlphaFoldDB" id="A0AAV1CW90"/>
<evidence type="ECO:0000313" key="2">
    <source>
        <dbReference type="EMBL" id="CAI9098788.1"/>
    </source>
</evidence>
<evidence type="ECO:0000313" key="3">
    <source>
        <dbReference type="Proteomes" id="UP001161247"/>
    </source>
</evidence>
<organism evidence="2 3">
    <name type="scientific">Oldenlandia corymbosa var. corymbosa</name>
    <dbReference type="NCBI Taxonomy" id="529605"/>
    <lineage>
        <taxon>Eukaryota</taxon>
        <taxon>Viridiplantae</taxon>
        <taxon>Streptophyta</taxon>
        <taxon>Embryophyta</taxon>
        <taxon>Tracheophyta</taxon>
        <taxon>Spermatophyta</taxon>
        <taxon>Magnoliopsida</taxon>
        <taxon>eudicotyledons</taxon>
        <taxon>Gunneridae</taxon>
        <taxon>Pentapetalae</taxon>
        <taxon>asterids</taxon>
        <taxon>lamiids</taxon>
        <taxon>Gentianales</taxon>
        <taxon>Rubiaceae</taxon>
        <taxon>Rubioideae</taxon>
        <taxon>Spermacoceae</taxon>
        <taxon>Hedyotis-Oldenlandia complex</taxon>
        <taxon>Oldenlandia</taxon>
    </lineage>
</organism>
<sequence>MGTQISQKDDNETLKMAVAVAILKSKLLLKENLQSRSSVDHNPGVSTSNSQSEETSLKWKRKAKERKQQILRLKEELKIAEDGLQYDLFPQNASCKCYFFDDMGVLGGNQLDDSSNLRFNDLLRRRFFRQVRIKDRRRKRDDAVTQERVLGSSSDNEIEQLSASVDFLVELFDTVSPAKMEEKAFKNWSHQAVDFILSTLKTILPLKINLQTVEGIVNSLIMRLLRRMCNPAQGDDCCNQEVQNCDTDIHFCVQHLIRKLGNDPYLGQRAILSVSQGISTAAESLIFMDPFDDAFRNMHTCLYMMIQLIEFLVSDNLMTWSTREDFEMGLFEEWLSSILRARKALEALENRSTLYVLYMDRVIGDVAKKAGQSSFYQRLNPNILSVLFS</sequence>
<gene>
    <name evidence="2" type="ORF">OLC1_LOCUS8921</name>
</gene>
<proteinExistence type="predicted"/>
<dbReference type="GO" id="GO:0007059">
    <property type="term" value="P:chromosome segregation"/>
    <property type="evidence" value="ECO:0007669"/>
    <property type="project" value="TreeGrafter"/>
</dbReference>
<evidence type="ECO:0000256" key="1">
    <source>
        <dbReference type="SAM" id="MobiDB-lite"/>
    </source>
</evidence>
<keyword evidence="3" id="KW-1185">Reference proteome</keyword>
<accession>A0AAV1CW90</accession>